<dbReference type="InterPro" id="IPR041492">
    <property type="entry name" value="HAD_2"/>
</dbReference>
<dbReference type="RefSeq" id="WP_118909902.1">
    <property type="nucleotide sequence ID" value="NZ_QOCS01000002.1"/>
</dbReference>
<sequence>MYKNIIFDIDGTLLDTHDAALLGLQKSLWEDYHIKQTLADLEFSFSGTARDVFNKYQIPQDQEYAFAESVMTNSLTFTDEIKPFAGIEETLEQLQARHVPLIVVTSEDQQEVDAVFKKTSISPYFQQFVTADQVQEHKPAAEPTLAALKKLQATPQDTLYIGDSKNDVGSAHNAQVAFGLATWGANPQDSFPEAEHLLQKPQDILQLVP</sequence>
<dbReference type="Gene3D" id="3.40.50.1000">
    <property type="entry name" value="HAD superfamily/HAD-like"/>
    <property type="match status" value="1"/>
</dbReference>
<evidence type="ECO:0000313" key="1">
    <source>
        <dbReference type="EMBL" id="RHW48744.1"/>
    </source>
</evidence>
<dbReference type="InterPro" id="IPR023214">
    <property type="entry name" value="HAD_sf"/>
</dbReference>
<dbReference type="InterPro" id="IPR023198">
    <property type="entry name" value="PGP-like_dom2"/>
</dbReference>
<dbReference type="PANTHER" id="PTHR43434:SF26">
    <property type="entry name" value="PYROPHOSPHATASE PPAX"/>
    <property type="match status" value="1"/>
</dbReference>
<gene>
    <name evidence="1" type="ORF">DS832_00400</name>
</gene>
<accession>A0A3R6VI03</accession>
<evidence type="ECO:0008006" key="3">
    <source>
        <dbReference type="Google" id="ProtNLM"/>
    </source>
</evidence>
<dbReference type="EMBL" id="QOCS01000002">
    <property type="protein sequence ID" value="RHW48744.1"/>
    <property type="molecule type" value="Genomic_DNA"/>
</dbReference>
<dbReference type="PANTHER" id="PTHR43434">
    <property type="entry name" value="PHOSPHOGLYCOLATE PHOSPHATASE"/>
    <property type="match status" value="1"/>
</dbReference>
<protein>
    <recommendedName>
        <fullName evidence="3">HAD family hydrolase</fullName>
    </recommendedName>
</protein>
<dbReference type="GO" id="GO:0006281">
    <property type="term" value="P:DNA repair"/>
    <property type="evidence" value="ECO:0007669"/>
    <property type="project" value="TreeGrafter"/>
</dbReference>
<dbReference type="NCBIfam" id="TIGR01549">
    <property type="entry name" value="HAD-SF-IA-v1"/>
    <property type="match status" value="1"/>
</dbReference>
<dbReference type="InterPro" id="IPR006439">
    <property type="entry name" value="HAD-SF_hydro_IA"/>
</dbReference>
<dbReference type="SFLD" id="SFLDG01129">
    <property type="entry name" value="C1.5:_HAD__Beta-PGM__Phosphata"/>
    <property type="match status" value="1"/>
</dbReference>
<dbReference type="SUPFAM" id="SSF56784">
    <property type="entry name" value="HAD-like"/>
    <property type="match status" value="1"/>
</dbReference>
<dbReference type="PRINTS" id="PR00413">
    <property type="entry name" value="HADHALOGNASE"/>
</dbReference>
<evidence type="ECO:0000313" key="2">
    <source>
        <dbReference type="Proteomes" id="UP000284822"/>
    </source>
</evidence>
<dbReference type="AlphaFoldDB" id="A0A3R6VI03"/>
<dbReference type="Pfam" id="PF13419">
    <property type="entry name" value="HAD_2"/>
    <property type="match status" value="1"/>
</dbReference>
<organism evidence="1 2">
    <name type="scientific">Bombilactobacillus bombi</name>
    <dbReference type="NCBI Taxonomy" id="1303590"/>
    <lineage>
        <taxon>Bacteria</taxon>
        <taxon>Bacillati</taxon>
        <taxon>Bacillota</taxon>
        <taxon>Bacilli</taxon>
        <taxon>Lactobacillales</taxon>
        <taxon>Lactobacillaceae</taxon>
        <taxon>Bombilactobacillus</taxon>
    </lineage>
</organism>
<dbReference type="Proteomes" id="UP000284822">
    <property type="component" value="Unassembled WGS sequence"/>
</dbReference>
<dbReference type="SFLD" id="SFLDS00003">
    <property type="entry name" value="Haloacid_Dehalogenase"/>
    <property type="match status" value="1"/>
</dbReference>
<comment type="caution">
    <text evidence="1">The sequence shown here is derived from an EMBL/GenBank/DDBJ whole genome shotgun (WGS) entry which is preliminary data.</text>
</comment>
<dbReference type="GO" id="GO:0008967">
    <property type="term" value="F:phosphoglycolate phosphatase activity"/>
    <property type="evidence" value="ECO:0007669"/>
    <property type="project" value="TreeGrafter"/>
</dbReference>
<reference evidence="1 2" key="1">
    <citation type="submission" date="2018-07" db="EMBL/GenBank/DDBJ databases">
        <title>Genome sequences of six Lactobacillus spp. isolated from bumble bee guts.</title>
        <authorList>
            <person name="Motta E.V.S."/>
            <person name="Moran N.A."/>
        </authorList>
    </citation>
    <scope>NUCLEOTIDE SEQUENCE [LARGE SCALE GENOMIC DNA]</scope>
    <source>
        <strain evidence="1 2">LV-8.1</strain>
    </source>
</reference>
<dbReference type="Gene3D" id="1.10.150.240">
    <property type="entry name" value="Putative phosphatase, domain 2"/>
    <property type="match status" value="1"/>
</dbReference>
<dbReference type="GO" id="GO:0005829">
    <property type="term" value="C:cytosol"/>
    <property type="evidence" value="ECO:0007669"/>
    <property type="project" value="TreeGrafter"/>
</dbReference>
<dbReference type="InterPro" id="IPR050155">
    <property type="entry name" value="HAD-like_hydrolase_sf"/>
</dbReference>
<name>A0A3R6VI03_9LACO</name>
<dbReference type="InterPro" id="IPR036412">
    <property type="entry name" value="HAD-like_sf"/>
</dbReference>
<proteinExistence type="predicted"/>